<dbReference type="GO" id="GO:0043484">
    <property type="term" value="P:regulation of RNA splicing"/>
    <property type="evidence" value="ECO:0007669"/>
    <property type="project" value="TreeGrafter"/>
</dbReference>
<organism evidence="5 6">
    <name type="scientific">Astyanax mexicanus</name>
    <name type="common">Blind cave fish</name>
    <name type="synonym">Astyanax fasciatus mexicanus</name>
    <dbReference type="NCBI Taxonomy" id="7994"/>
    <lineage>
        <taxon>Eukaryota</taxon>
        <taxon>Metazoa</taxon>
        <taxon>Chordata</taxon>
        <taxon>Craniata</taxon>
        <taxon>Vertebrata</taxon>
        <taxon>Euteleostomi</taxon>
        <taxon>Actinopterygii</taxon>
        <taxon>Neopterygii</taxon>
        <taxon>Teleostei</taxon>
        <taxon>Ostariophysi</taxon>
        <taxon>Characiformes</taxon>
        <taxon>Characoidei</taxon>
        <taxon>Acestrorhamphidae</taxon>
        <taxon>Acestrorhamphinae</taxon>
        <taxon>Astyanax</taxon>
    </lineage>
</organism>
<feature type="domain" description="PDZ" evidence="4">
    <location>
        <begin position="19"/>
        <end position="88"/>
    </location>
</feature>
<feature type="region of interest" description="Disordered" evidence="3">
    <location>
        <begin position="676"/>
        <end position="735"/>
    </location>
</feature>
<dbReference type="SMART" id="SM00228">
    <property type="entry name" value="PDZ"/>
    <property type="match status" value="1"/>
</dbReference>
<dbReference type="GO" id="GO:0005737">
    <property type="term" value="C:cytoplasm"/>
    <property type="evidence" value="ECO:0007669"/>
    <property type="project" value="TreeGrafter"/>
</dbReference>
<dbReference type="InterPro" id="IPR036034">
    <property type="entry name" value="PDZ_sf"/>
</dbReference>
<name>A0A8B9L108_ASTMX</name>
<evidence type="ECO:0000256" key="3">
    <source>
        <dbReference type="SAM" id="MobiDB-lite"/>
    </source>
</evidence>
<sequence length="1041" mass="110650">MDPSEKSSDSSEEGRRSALVEVMMETEAGAGASGYSVVGGGERGIFIQEVLKDSPAAKQLSLQKGDQLLSARVYFDNVKYEDALKILQCAEPYKVSFFLKRTVPQIEVSGRPGAPNVELRGPKAKIQRMSVKSVKPFKAKKKRGGRFGLKRLKENKKARGVAEIDVQGSPSRLEFNPVDVEFAFPKFRLRNRGKASAEGSGQLESVITSGKKKRKIRFPRMKAKSTAGAVGGGTIDISTPEGEAEISGAKIKSKGKGPKFGMHFPQTKKSKIDSSDVTLKGPDGKFRPPSVEFDLSLPKGDVDAKGKVGGPEVKTDLDGSDTKMKMLKVKMPKIRLSRHSDEIDGDVTAKMEASEKAKLKMPTIDIAAPNVDVDLHIPKVTGTADFKDVETPDPNVKGMKMPDVDISLPKLPSLDTKLKSGDEIDGSMVKGPKFNIAMPSIDTSGMDMSLPSVDISIPKITGKGTDIETHANTGAKFDMPKLDISLPKISCPEGKVCVEGPDVKGKEFHMPSIDISLPKGNLKGDVSSETEGGKFQMPHVDLSLPKMKLPQGEVSVEGPEIKGGGKFSMPSVDLSLPKGKVEVEGKSAKEGKFKMPKVDVSLPTVKLPEGEIDVEGGDIRGGKFNMPSIDISLPKGKIEGDANLEGNANKGKFQMPQIDLSLPKVQLPSVDINVEGPELKGGKKGMPSKGNLDTKKGGKFKMPKFNIGLPQIKSGSGEISTEGPDVKPGKFQIPSVDISLPKGKAEGEIGLEGHSGKGGKKIELPKVDISLPKMKLPEGEINVEGPEIKGGKFHIPDIDISLPKGKAKGAAHIEGDAGKGGTFHMPQIDISLPKMKSPEVDVNIEGSKGGNINLPTVELSLPQGKVEGDVDAGLSGKGGKFEMPKFGVSLPKVKAPEIDISLPKFTLPEGEINIEDPDVKPGKFSLPSVDISLPKGKAEGEIHMPDISLPKGKVKGGADLKGDAGKGGFHMPQVDFSLPKMKSPEVDLNIEGPKGGKVNLPTVEISLPQGKVEGDLDAGLSGPEIKGGKFEMPKFGVSLPK</sequence>
<dbReference type="PANTHER" id="PTHR23348:SF42">
    <property type="entry name" value="PERIAXIN"/>
    <property type="match status" value="1"/>
</dbReference>
<evidence type="ECO:0000313" key="6">
    <source>
        <dbReference type="Proteomes" id="UP000694621"/>
    </source>
</evidence>
<evidence type="ECO:0000313" key="5">
    <source>
        <dbReference type="Ensembl" id="ENSAMXP00005044421.1"/>
    </source>
</evidence>
<dbReference type="AlphaFoldDB" id="A0A8B9L108"/>
<feature type="region of interest" description="Disordered" evidence="3">
    <location>
        <begin position="251"/>
        <end position="289"/>
    </location>
</feature>
<protein>
    <recommendedName>
        <fullName evidence="4">PDZ domain-containing protein</fullName>
    </recommendedName>
</protein>
<dbReference type="Pfam" id="PF00595">
    <property type="entry name" value="PDZ"/>
    <property type="match status" value="1"/>
</dbReference>
<keyword evidence="2" id="KW-0539">Nucleus</keyword>
<evidence type="ECO:0000256" key="2">
    <source>
        <dbReference type="ARBA" id="ARBA00023242"/>
    </source>
</evidence>
<dbReference type="Proteomes" id="UP000694621">
    <property type="component" value="Unplaced"/>
</dbReference>
<reference evidence="5" key="1">
    <citation type="submission" date="2025-08" db="UniProtKB">
        <authorList>
            <consortium name="Ensembl"/>
        </authorList>
    </citation>
    <scope>IDENTIFICATION</scope>
</reference>
<dbReference type="InterPro" id="IPR052082">
    <property type="entry name" value="Myelin_sheath_structural"/>
</dbReference>
<dbReference type="PROSITE" id="PS50106">
    <property type="entry name" value="PDZ"/>
    <property type="match status" value="1"/>
</dbReference>
<comment type="subcellular location">
    <subcellularLocation>
        <location evidence="1">Nucleus</location>
    </subcellularLocation>
</comment>
<dbReference type="GO" id="GO:0005634">
    <property type="term" value="C:nucleus"/>
    <property type="evidence" value="ECO:0007669"/>
    <property type="project" value="UniProtKB-SubCell"/>
</dbReference>
<evidence type="ECO:0000256" key="1">
    <source>
        <dbReference type="ARBA" id="ARBA00004123"/>
    </source>
</evidence>
<dbReference type="PANTHER" id="PTHR23348">
    <property type="entry name" value="PERIAXIN/AHNAK"/>
    <property type="match status" value="1"/>
</dbReference>
<dbReference type="Ensembl" id="ENSAMXT00005048252.1">
    <property type="protein sequence ID" value="ENSAMXP00005044421.1"/>
    <property type="gene ID" value="ENSAMXG00005020619.1"/>
</dbReference>
<feature type="region of interest" description="Disordered" evidence="3">
    <location>
        <begin position="1012"/>
        <end position="1041"/>
    </location>
</feature>
<dbReference type="SUPFAM" id="SSF50156">
    <property type="entry name" value="PDZ domain-like"/>
    <property type="match status" value="1"/>
</dbReference>
<proteinExistence type="predicted"/>
<evidence type="ECO:0000259" key="4">
    <source>
        <dbReference type="PROSITE" id="PS50106"/>
    </source>
</evidence>
<dbReference type="GO" id="GO:0032287">
    <property type="term" value="P:peripheral nervous system myelin maintenance"/>
    <property type="evidence" value="ECO:0007669"/>
    <property type="project" value="TreeGrafter"/>
</dbReference>
<dbReference type="InterPro" id="IPR001478">
    <property type="entry name" value="PDZ"/>
</dbReference>
<accession>A0A8B9L108</accession>
<dbReference type="Gene3D" id="2.30.42.10">
    <property type="match status" value="1"/>
</dbReference>